<dbReference type="RefSeq" id="WP_346052674.1">
    <property type="nucleotide sequence ID" value="NZ_JAYGII010000033.1"/>
</dbReference>
<keyword evidence="5 7" id="KW-1133">Transmembrane helix</keyword>
<feature type="transmembrane region" description="Helical" evidence="7">
    <location>
        <begin position="145"/>
        <end position="167"/>
    </location>
</feature>
<evidence type="ECO:0000259" key="8">
    <source>
        <dbReference type="Pfam" id="PF09335"/>
    </source>
</evidence>
<dbReference type="Proteomes" id="UP001302316">
    <property type="component" value="Unassembled WGS sequence"/>
</dbReference>
<evidence type="ECO:0000313" key="10">
    <source>
        <dbReference type="Proteomes" id="UP001302316"/>
    </source>
</evidence>
<dbReference type="InterPro" id="IPR032816">
    <property type="entry name" value="VTT_dom"/>
</dbReference>
<dbReference type="PANTHER" id="PTHR30353:SF15">
    <property type="entry name" value="INNER MEMBRANE PROTEIN YABI"/>
    <property type="match status" value="1"/>
</dbReference>
<gene>
    <name evidence="9" type="ORF">VCB98_11485</name>
</gene>
<evidence type="ECO:0000256" key="3">
    <source>
        <dbReference type="ARBA" id="ARBA00022475"/>
    </source>
</evidence>
<keyword evidence="4 7" id="KW-0812">Transmembrane</keyword>
<keyword evidence="6 7" id="KW-0472">Membrane</keyword>
<name>A0AAP6MMS6_9GAMM</name>
<evidence type="ECO:0000256" key="5">
    <source>
        <dbReference type="ARBA" id="ARBA00022989"/>
    </source>
</evidence>
<feature type="transmembrane region" description="Helical" evidence="7">
    <location>
        <begin position="61"/>
        <end position="81"/>
    </location>
</feature>
<dbReference type="GO" id="GO:0005886">
    <property type="term" value="C:plasma membrane"/>
    <property type="evidence" value="ECO:0007669"/>
    <property type="project" value="UniProtKB-SubCell"/>
</dbReference>
<sequence length="204" mass="23199">MHELMMTDLGQWMRTHYLLASVLIFVLILLESLILIGWFIPAVVLLIIAGGLIAAEVLHPLPVAIAALSGAFLGASLNYWFGRRYRERLSQIWPFTRRPDLISRGRLFFRRYGSRSIFLARFTKPLRPLMPAVAGMVRMAPRRFIVANLISVFVWVLGYLLLGFLAMGSVSLLPEPARLPALLVLVMTVLMAALWNWRRRRTAV</sequence>
<dbReference type="PANTHER" id="PTHR30353">
    <property type="entry name" value="INNER MEMBRANE PROTEIN DEDA-RELATED"/>
    <property type="match status" value="1"/>
</dbReference>
<evidence type="ECO:0000256" key="2">
    <source>
        <dbReference type="ARBA" id="ARBA00010792"/>
    </source>
</evidence>
<evidence type="ECO:0000256" key="6">
    <source>
        <dbReference type="ARBA" id="ARBA00023136"/>
    </source>
</evidence>
<feature type="transmembrane region" description="Helical" evidence="7">
    <location>
        <begin position="35"/>
        <end position="55"/>
    </location>
</feature>
<protein>
    <submittedName>
        <fullName evidence="9">DedA family protein</fullName>
    </submittedName>
</protein>
<comment type="subcellular location">
    <subcellularLocation>
        <location evidence="1 7">Cell membrane</location>
        <topology evidence="1 7">Multi-pass membrane protein</topology>
    </subcellularLocation>
</comment>
<reference evidence="9 10" key="1">
    <citation type="submission" date="2023-12" db="EMBL/GenBank/DDBJ databases">
        <title>Whole-genome sequencing of halo(alkali)philic microorganisms from hypersaline lakes.</title>
        <authorList>
            <person name="Sorokin D.Y."/>
            <person name="Merkel A.Y."/>
            <person name="Messina E."/>
            <person name="Yakimov M."/>
        </authorList>
    </citation>
    <scope>NUCLEOTIDE SEQUENCE [LARGE SCALE GENOMIC DNA]</scope>
    <source>
        <strain evidence="9 10">AB-CW1</strain>
    </source>
</reference>
<keyword evidence="10" id="KW-1185">Reference proteome</keyword>
<dbReference type="EMBL" id="JAYGII010000033">
    <property type="protein sequence ID" value="MEA5446442.1"/>
    <property type="molecule type" value="Genomic_DNA"/>
</dbReference>
<dbReference type="AlphaFoldDB" id="A0AAP6MMS6"/>
<accession>A0AAP6MMS6</accession>
<feature type="transmembrane region" description="Helical" evidence="7">
    <location>
        <begin position="179"/>
        <end position="197"/>
    </location>
</feature>
<dbReference type="InterPro" id="IPR032818">
    <property type="entry name" value="DedA-like"/>
</dbReference>
<organism evidence="9 10">
    <name type="scientific">Natronospira elongata</name>
    <dbReference type="NCBI Taxonomy" id="3110268"/>
    <lineage>
        <taxon>Bacteria</taxon>
        <taxon>Pseudomonadati</taxon>
        <taxon>Pseudomonadota</taxon>
        <taxon>Gammaproteobacteria</taxon>
        <taxon>Natronospirales</taxon>
        <taxon>Natronospiraceae</taxon>
        <taxon>Natronospira</taxon>
    </lineage>
</organism>
<evidence type="ECO:0000256" key="4">
    <source>
        <dbReference type="ARBA" id="ARBA00022692"/>
    </source>
</evidence>
<feature type="domain" description="VTT" evidence="8">
    <location>
        <begin position="40"/>
        <end position="163"/>
    </location>
</feature>
<evidence type="ECO:0000313" key="9">
    <source>
        <dbReference type="EMBL" id="MEA5446442.1"/>
    </source>
</evidence>
<comment type="similarity">
    <text evidence="2 7">Belongs to the DedA family.</text>
</comment>
<keyword evidence="3 7" id="KW-1003">Cell membrane</keyword>
<comment type="caution">
    <text evidence="9">The sequence shown here is derived from an EMBL/GenBank/DDBJ whole genome shotgun (WGS) entry which is preliminary data.</text>
</comment>
<evidence type="ECO:0000256" key="7">
    <source>
        <dbReference type="RuleBase" id="RU367016"/>
    </source>
</evidence>
<evidence type="ECO:0000256" key="1">
    <source>
        <dbReference type="ARBA" id="ARBA00004651"/>
    </source>
</evidence>
<proteinExistence type="inferred from homology"/>
<dbReference type="Pfam" id="PF09335">
    <property type="entry name" value="VTT_dom"/>
    <property type="match status" value="1"/>
</dbReference>